<reference evidence="2" key="1">
    <citation type="submission" date="2021-10" db="EMBL/GenBank/DDBJ databases">
        <title>Collection of gut derived symbiotic bacterial strains cultured from healthy donors.</title>
        <authorList>
            <person name="Lin H."/>
            <person name="Littmann E."/>
            <person name="Kohout C."/>
            <person name="Pamer E.G."/>
        </authorList>
    </citation>
    <scope>NUCLEOTIDE SEQUENCE</scope>
    <source>
        <strain evidence="2">DFI.5.2</strain>
    </source>
</reference>
<gene>
    <name evidence="2" type="ORF">LJD74_11425</name>
</gene>
<comment type="caution">
    <text evidence="2">The sequence shown here is derived from an EMBL/GenBank/DDBJ whole genome shotgun (WGS) entry which is preliminary data.</text>
</comment>
<dbReference type="EMBL" id="JAJDKQ010000025">
    <property type="protein sequence ID" value="MCB8562599.1"/>
    <property type="molecule type" value="Genomic_DNA"/>
</dbReference>
<evidence type="ECO:0000313" key="2">
    <source>
        <dbReference type="EMBL" id="MCB8562599.1"/>
    </source>
</evidence>
<dbReference type="AlphaFoldDB" id="A0AAW4VG63"/>
<organism evidence="2 3">
    <name type="scientific">Faecalibacillus intestinalis</name>
    <dbReference type="NCBI Taxonomy" id="1982626"/>
    <lineage>
        <taxon>Bacteria</taxon>
        <taxon>Bacillati</taxon>
        <taxon>Bacillota</taxon>
        <taxon>Erysipelotrichia</taxon>
        <taxon>Erysipelotrichales</taxon>
        <taxon>Coprobacillaceae</taxon>
        <taxon>Faecalibacillus</taxon>
    </lineage>
</organism>
<dbReference type="Proteomes" id="UP001197827">
    <property type="component" value="Unassembled WGS sequence"/>
</dbReference>
<proteinExistence type="predicted"/>
<dbReference type="RefSeq" id="WP_117872304.1">
    <property type="nucleotide sequence ID" value="NZ_JAJDKQ010000025.1"/>
</dbReference>
<dbReference type="Pfam" id="PF08011">
    <property type="entry name" value="PDDEXK_9"/>
    <property type="match status" value="1"/>
</dbReference>
<dbReference type="InterPro" id="IPR012547">
    <property type="entry name" value="PDDEXK_9"/>
</dbReference>
<keyword evidence="1" id="KW-0175">Coiled coil</keyword>
<protein>
    <submittedName>
        <fullName evidence="2">PD-(D/E)XK nuclease domain-containing protein</fullName>
    </submittedName>
</protein>
<sequence length="137" mass="16474">MIAENKNDFFKNYQNVLMIPSYHDLNNENSYHIMMLGMCLCLSDNYKVIYNREEGKGRCDLIIQAHDEKKTLFIIEFKYFKEDKKNFEKALDKLSNEAIQQIKDRRYDYDLKGKVIYIGLAHHGKDVMMKWEEKVYI</sequence>
<evidence type="ECO:0000313" key="3">
    <source>
        <dbReference type="Proteomes" id="UP001197827"/>
    </source>
</evidence>
<evidence type="ECO:0000256" key="1">
    <source>
        <dbReference type="SAM" id="Coils"/>
    </source>
</evidence>
<name>A0AAW4VG63_9FIRM</name>
<feature type="coiled-coil region" evidence="1">
    <location>
        <begin position="77"/>
        <end position="104"/>
    </location>
</feature>
<accession>A0AAW4VG63</accession>